<dbReference type="PANTHER" id="PTHR43976">
    <property type="entry name" value="SHORT CHAIN DEHYDROGENASE"/>
    <property type="match status" value="1"/>
</dbReference>
<dbReference type="PRINTS" id="PR00081">
    <property type="entry name" value="GDHRDH"/>
</dbReference>
<dbReference type="EMBL" id="CP004393">
    <property type="protein sequence ID" value="AJE45832.1"/>
    <property type="molecule type" value="Genomic_DNA"/>
</dbReference>
<dbReference type="Proteomes" id="UP000031521">
    <property type="component" value="Chromosome"/>
</dbReference>
<reference evidence="4 5" key="1">
    <citation type="journal article" date="2014" name="Int. J. Syst. Evol. Microbiol.">
        <title>Celeribacter indicus sp. nov., a polycyclic aromatic hydrocarbon-degrading bacterium from deep-sea sediment and reclassification of Huaishuia halophila as Celeribacter halophilus comb. nov.</title>
        <authorList>
            <person name="Lai Q."/>
            <person name="Cao J."/>
            <person name="Yuan J."/>
            <person name="Li F."/>
            <person name="Shao Z."/>
        </authorList>
    </citation>
    <scope>NUCLEOTIDE SEQUENCE [LARGE SCALE GENOMIC DNA]</scope>
    <source>
        <strain evidence="4">P73</strain>
    </source>
</reference>
<organism evidence="4 5">
    <name type="scientific">Celeribacter indicus</name>
    <dbReference type="NCBI Taxonomy" id="1208324"/>
    <lineage>
        <taxon>Bacteria</taxon>
        <taxon>Pseudomonadati</taxon>
        <taxon>Pseudomonadota</taxon>
        <taxon>Alphaproteobacteria</taxon>
        <taxon>Rhodobacterales</taxon>
        <taxon>Roseobacteraceae</taxon>
        <taxon>Celeribacter</taxon>
    </lineage>
</organism>
<dbReference type="OrthoDB" id="9793825at2"/>
<comment type="similarity">
    <text evidence="1 3">Belongs to the short-chain dehydrogenases/reductases (SDR) family.</text>
</comment>
<dbReference type="InterPro" id="IPR051911">
    <property type="entry name" value="SDR_oxidoreductase"/>
</dbReference>
<proteinExistence type="inferred from homology"/>
<name>A0A0B5E051_9RHOB</name>
<keyword evidence="5" id="KW-1185">Reference proteome</keyword>
<dbReference type="CDD" id="cd05374">
    <property type="entry name" value="17beta-HSD-like_SDR_c"/>
    <property type="match status" value="1"/>
</dbReference>
<dbReference type="Gene3D" id="3.40.50.720">
    <property type="entry name" value="NAD(P)-binding Rossmann-like Domain"/>
    <property type="match status" value="1"/>
</dbReference>
<dbReference type="InterPro" id="IPR036291">
    <property type="entry name" value="NAD(P)-bd_dom_sf"/>
</dbReference>
<evidence type="ECO:0000256" key="1">
    <source>
        <dbReference type="ARBA" id="ARBA00006484"/>
    </source>
</evidence>
<dbReference type="HOGENOM" id="CLU_010194_2_9_5"/>
<evidence type="ECO:0000256" key="2">
    <source>
        <dbReference type="ARBA" id="ARBA00023002"/>
    </source>
</evidence>
<dbReference type="GO" id="GO:0016491">
    <property type="term" value="F:oxidoreductase activity"/>
    <property type="evidence" value="ECO:0007669"/>
    <property type="project" value="UniProtKB-KW"/>
</dbReference>
<dbReference type="RefSeq" id="WP_043868829.1">
    <property type="nucleotide sequence ID" value="NZ_CP004393.1"/>
</dbReference>
<dbReference type="NCBIfam" id="NF006114">
    <property type="entry name" value="PRK08263.1"/>
    <property type="match status" value="1"/>
</dbReference>
<accession>A0A0B5E051</accession>
<evidence type="ECO:0000256" key="3">
    <source>
        <dbReference type="RuleBase" id="RU000363"/>
    </source>
</evidence>
<dbReference type="PANTHER" id="PTHR43976:SF16">
    <property type="entry name" value="SHORT-CHAIN DEHYDROGENASE_REDUCTASE FAMILY PROTEIN"/>
    <property type="match status" value="1"/>
</dbReference>
<dbReference type="AlphaFoldDB" id="A0A0B5E051"/>
<evidence type="ECO:0000313" key="4">
    <source>
        <dbReference type="EMBL" id="AJE45832.1"/>
    </source>
</evidence>
<dbReference type="InterPro" id="IPR002347">
    <property type="entry name" value="SDR_fam"/>
</dbReference>
<protein>
    <submittedName>
        <fullName evidence="4">Short-chain dehydrogenase/reductase SDR</fullName>
    </submittedName>
</protein>
<sequence length="276" mass="29508">MSHEKVWFVTGASGGFGRLWSEAALERGDKVVATARKPQALDALVQKYGDAVLVLPLDVTDRAAVFDTVAQAHHHFGRLDVILSNAGYGYMSAVEEIDIDKARANFETNVWGTLNVLQAVLPCLRAQGSGHILTLSSIAGMVSLPTGGSYIASKWAVEALSEGLAGEVAGFGIKVTIVEPGSFSTGFRAATQLETAMPAYAQLRADQHGKFNGAIIGDPDATVPAILKLVDSEDPPLRLILGNWLLPMVKDHYRSRLETWEAWADVSNAAQGAPRV</sequence>
<gene>
    <name evidence="4" type="ORF">P73_1117</name>
</gene>
<evidence type="ECO:0000313" key="5">
    <source>
        <dbReference type="Proteomes" id="UP000031521"/>
    </source>
</evidence>
<dbReference type="Pfam" id="PF00106">
    <property type="entry name" value="adh_short"/>
    <property type="match status" value="1"/>
</dbReference>
<dbReference type="PRINTS" id="PR00080">
    <property type="entry name" value="SDRFAMILY"/>
</dbReference>
<dbReference type="SUPFAM" id="SSF51735">
    <property type="entry name" value="NAD(P)-binding Rossmann-fold domains"/>
    <property type="match status" value="1"/>
</dbReference>
<dbReference type="STRING" id="1208324.P73_1117"/>
<keyword evidence="2" id="KW-0560">Oxidoreductase</keyword>
<dbReference type="KEGG" id="cid:P73_1117"/>